<reference evidence="2" key="1">
    <citation type="submission" date="2021-01" db="EMBL/GenBank/DDBJ databases">
        <authorList>
            <consortium name="Genoscope - CEA"/>
            <person name="William W."/>
        </authorList>
    </citation>
    <scope>NUCLEOTIDE SEQUENCE</scope>
</reference>
<dbReference type="GO" id="GO:0006508">
    <property type="term" value="P:proteolysis"/>
    <property type="evidence" value="ECO:0007669"/>
    <property type="project" value="InterPro"/>
</dbReference>
<evidence type="ECO:0000259" key="1">
    <source>
        <dbReference type="Pfam" id="PF00326"/>
    </source>
</evidence>
<dbReference type="Pfam" id="PF00326">
    <property type="entry name" value="Peptidase_S9"/>
    <property type="match status" value="1"/>
</dbReference>
<dbReference type="PANTHER" id="PTHR12277">
    <property type="entry name" value="ALPHA/BETA HYDROLASE DOMAIN-CONTAINING PROTEIN"/>
    <property type="match status" value="1"/>
</dbReference>
<protein>
    <recommendedName>
        <fullName evidence="1">Peptidase S9 prolyl oligopeptidase catalytic domain-containing protein</fullName>
    </recommendedName>
</protein>
<comment type="caution">
    <text evidence="2">The sequence shown here is derived from an EMBL/GenBank/DDBJ whole genome shotgun (WGS) entry which is preliminary data.</text>
</comment>
<dbReference type="PANTHER" id="PTHR12277:SF81">
    <property type="entry name" value="PROTEIN ABHD13"/>
    <property type="match status" value="1"/>
</dbReference>
<name>A0A8S1MLZ2_PARPR</name>
<proteinExistence type="predicted"/>
<dbReference type="Proteomes" id="UP000688137">
    <property type="component" value="Unassembled WGS sequence"/>
</dbReference>
<dbReference type="OMA" id="IASIYSW"/>
<feature type="domain" description="Peptidase S9 prolyl oligopeptidase catalytic" evidence="1">
    <location>
        <begin position="146"/>
        <end position="292"/>
    </location>
</feature>
<dbReference type="InterPro" id="IPR001375">
    <property type="entry name" value="Peptidase_S9_cat"/>
</dbReference>
<evidence type="ECO:0000313" key="3">
    <source>
        <dbReference type="Proteomes" id="UP000688137"/>
    </source>
</evidence>
<organism evidence="2 3">
    <name type="scientific">Paramecium primaurelia</name>
    <dbReference type="NCBI Taxonomy" id="5886"/>
    <lineage>
        <taxon>Eukaryota</taxon>
        <taxon>Sar</taxon>
        <taxon>Alveolata</taxon>
        <taxon>Ciliophora</taxon>
        <taxon>Intramacronucleata</taxon>
        <taxon>Oligohymenophorea</taxon>
        <taxon>Peniculida</taxon>
        <taxon>Parameciidae</taxon>
        <taxon>Paramecium</taxon>
    </lineage>
</organism>
<accession>A0A8S1MLZ2</accession>
<evidence type="ECO:0000313" key="2">
    <source>
        <dbReference type="EMBL" id="CAD8080669.1"/>
    </source>
</evidence>
<keyword evidence="3" id="KW-1185">Reference proteome</keyword>
<dbReference type="GO" id="GO:0008236">
    <property type="term" value="F:serine-type peptidase activity"/>
    <property type="evidence" value="ECO:0007669"/>
    <property type="project" value="InterPro"/>
</dbReference>
<dbReference type="AlphaFoldDB" id="A0A8S1MLZ2"/>
<sequence length="465" mass="53818">MKKSLSNLIPNSFVKKYSFRPPDPAKYTFEFRDRKYHFFPIIKGQKKQIFSYQLQIDSYILKNDKLYVPLIHFSGFQNAKTEASLSKECLFNSKSFQCDTEKLTQRNRMLVIFSHANASDLGDVYFFGERISIEYGVDFIAYDYTGYGIGFGQYKVSEQQTYDDLQTVVSFATNRLNYSLNQIILWGFSLGSGPASEIATRFYGLAGLILQAPIASIYSWFGEGDYGEQDMYVNYKKIQNVKCNILIIHGDQDKIVGQEHSEKLYNTYLQNNNREKIQLIIVKDAGHNDLQFYIERGEDELGAQIRHFLRQKGTGYSEYENTLLKKCYLKEHIPGQNIYQCNSLKKFSYSQEIQLKKTHTITFRGDNPQPPFRVFKENGRELKVAHQELAIELNQIIIFGEGGLADDNLFLLELRNDTGAWIKVTDIGTTPGRRYGHTMVLIKPYLIILEEIQVKTCQQCLVFKF</sequence>
<gene>
    <name evidence="2" type="ORF">PPRIM_AZ9-3.1.T0640096</name>
</gene>
<dbReference type="EMBL" id="CAJJDM010000066">
    <property type="protein sequence ID" value="CAD8080669.1"/>
    <property type="molecule type" value="Genomic_DNA"/>
</dbReference>